<dbReference type="RefSeq" id="WP_326024184.1">
    <property type="nucleotide sequence ID" value="NZ_JAOZYC010000214.1"/>
</dbReference>
<evidence type="ECO:0000313" key="3">
    <source>
        <dbReference type="Proteomes" id="UP001354931"/>
    </source>
</evidence>
<accession>A0ABU6FJV1</accession>
<dbReference type="EMBL" id="JAOZYC010000214">
    <property type="protein sequence ID" value="MEB8344336.1"/>
    <property type="molecule type" value="Genomic_DNA"/>
</dbReference>
<feature type="signal peptide" evidence="1">
    <location>
        <begin position="1"/>
        <end position="18"/>
    </location>
</feature>
<protein>
    <recommendedName>
        <fullName evidence="4">Lipoprotein</fullName>
    </recommendedName>
</protein>
<evidence type="ECO:0000313" key="2">
    <source>
        <dbReference type="EMBL" id="MEB8344336.1"/>
    </source>
</evidence>
<evidence type="ECO:0008006" key="4">
    <source>
        <dbReference type="Google" id="ProtNLM"/>
    </source>
</evidence>
<dbReference type="PROSITE" id="PS51257">
    <property type="entry name" value="PROKAR_LIPOPROTEIN"/>
    <property type="match status" value="1"/>
</dbReference>
<name>A0ABU6FJV1_9ACTN</name>
<proteinExistence type="predicted"/>
<gene>
    <name evidence="2" type="ORF">OKJ99_43370</name>
</gene>
<sequence>MRRALILALAVMSAALLAACAQEKPELRPTRSAGEGAWYESTKAERHEYCEAYRAHDPQRPISIPTYASEESRDEFADDFYNVLKKKC</sequence>
<evidence type="ECO:0000256" key="1">
    <source>
        <dbReference type="SAM" id="SignalP"/>
    </source>
</evidence>
<organism evidence="2 3">
    <name type="scientific">Streptomyces endophyticus</name>
    <dbReference type="NCBI Taxonomy" id="714166"/>
    <lineage>
        <taxon>Bacteria</taxon>
        <taxon>Bacillati</taxon>
        <taxon>Actinomycetota</taxon>
        <taxon>Actinomycetes</taxon>
        <taxon>Kitasatosporales</taxon>
        <taxon>Streptomycetaceae</taxon>
        <taxon>Streptomyces</taxon>
    </lineage>
</organism>
<keyword evidence="1" id="KW-0732">Signal</keyword>
<dbReference type="Proteomes" id="UP001354931">
    <property type="component" value="Unassembled WGS sequence"/>
</dbReference>
<reference evidence="2 3" key="1">
    <citation type="submission" date="2022-10" db="EMBL/GenBank/DDBJ databases">
        <authorList>
            <person name="Xie J."/>
            <person name="Shen N."/>
        </authorList>
    </citation>
    <scope>NUCLEOTIDE SEQUENCE [LARGE SCALE GENOMIC DNA]</scope>
    <source>
        <strain evidence="2 3">YIM65594</strain>
    </source>
</reference>
<comment type="caution">
    <text evidence="2">The sequence shown here is derived from an EMBL/GenBank/DDBJ whole genome shotgun (WGS) entry which is preliminary data.</text>
</comment>
<keyword evidence="3" id="KW-1185">Reference proteome</keyword>
<feature type="chain" id="PRO_5047220364" description="Lipoprotein" evidence="1">
    <location>
        <begin position="19"/>
        <end position="88"/>
    </location>
</feature>